<evidence type="ECO:0000313" key="1">
    <source>
        <dbReference type="EMBL" id="CAB4044656.1"/>
    </source>
</evidence>
<protein>
    <submittedName>
        <fullName evidence="1">Uncharacterized protein</fullName>
    </submittedName>
</protein>
<dbReference type="InterPro" id="IPR000477">
    <property type="entry name" value="RT_dom"/>
</dbReference>
<gene>
    <name evidence="1" type="ORF">PACLA_8A039175</name>
</gene>
<comment type="caution">
    <text evidence="1">The sequence shown here is derived from an EMBL/GenBank/DDBJ whole genome shotgun (WGS) entry which is preliminary data.</text>
</comment>
<dbReference type="Pfam" id="PF00078">
    <property type="entry name" value="RVT_1"/>
    <property type="match status" value="1"/>
</dbReference>
<dbReference type="EMBL" id="CACRXK020035715">
    <property type="protein sequence ID" value="CAB4044656.1"/>
    <property type="molecule type" value="Genomic_DNA"/>
</dbReference>
<organism evidence="1 2">
    <name type="scientific">Paramuricea clavata</name>
    <name type="common">Red gorgonian</name>
    <name type="synonym">Violescent sea-whip</name>
    <dbReference type="NCBI Taxonomy" id="317549"/>
    <lineage>
        <taxon>Eukaryota</taxon>
        <taxon>Metazoa</taxon>
        <taxon>Cnidaria</taxon>
        <taxon>Anthozoa</taxon>
        <taxon>Octocorallia</taxon>
        <taxon>Malacalcyonacea</taxon>
        <taxon>Plexauridae</taxon>
        <taxon>Paramuricea</taxon>
    </lineage>
</organism>
<dbReference type="AlphaFoldDB" id="A0A6S7KFM3"/>
<dbReference type="OrthoDB" id="5954387at2759"/>
<dbReference type="Proteomes" id="UP001152795">
    <property type="component" value="Unassembled WGS sequence"/>
</dbReference>
<name>A0A6S7KFM3_PARCT</name>
<feature type="non-terminal residue" evidence="1">
    <location>
        <position position="1"/>
    </location>
</feature>
<accession>A0A6S7KFM3</accession>
<evidence type="ECO:0000313" key="2">
    <source>
        <dbReference type="Proteomes" id="UP001152795"/>
    </source>
</evidence>
<keyword evidence="2" id="KW-1185">Reference proteome</keyword>
<reference evidence="1" key="1">
    <citation type="submission" date="2020-04" db="EMBL/GenBank/DDBJ databases">
        <authorList>
            <person name="Alioto T."/>
            <person name="Alioto T."/>
            <person name="Gomez Garrido J."/>
        </authorList>
    </citation>
    <scope>NUCLEOTIDE SEQUENCE</scope>
    <source>
        <strain evidence="1">A484AB</strain>
    </source>
</reference>
<proteinExistence type="predicted"/>
<dbReference type="PROSITE" id="PS50878">
    <property type="entry name" value="RT_POL"/>
    <property type="match status" value="1"/>
</dbReference>
<sequence length="75" mass="8078">SYLHHLPQKVTPLGSTSMSMPVTSGVPQGFILGPILFLLYVNDLPDAISSSTIATFADDIKLFQCISCEADGFFL</sequence>